<dbReference type="CDD" id="cd11326">
    <property type="entry name" value="AmyAc_Glg_debranch"/>
    <property type="match status" value="1"/>
</dbReference>
<evidence type="ECO:0000313" key="5">
    <source>
        <dbReference type="EMBL" id="MFC3322128.1"/>
    </source>
</evidence>
<dbReference type="InterPro" id="IPR044505">
    <property type="entry name" value="GlgX_Isoamylase_N_E_set"/>
</dbReference>
<comment type="similarity">
    <text evidence="1">Belongs to the glycosyl hydrolase 13 family.</text>
</comment>
<dbReference type="Gene3D" id="3.20.20.80">
    <property type="entry name" value="Glycosidases"/>
    <property type="match status" value="1"/>
</dbReference>
<protein>
    <submittedName>
        <fullName evidence="5">Glycogen debranching protein GlgX</fullName>
        <ecNumber evidence="5">3.2.1.196</ecNumber>
    </submittedName>
</protein>
<dbReference type="SUPFAM" id="SSF51011">
    <property type="entry name" value="Glycosyl hydrolase domain"/>
    <property type="match status" value="1"/>
</dbReference>
<keyword evidence="2 5" id="KW-0378">Hydrolase</keyword>
<evidence type="ECO:0000256" key="3">
    <source>
        <dbReference type="ARBA" id="ARBA00023295"/>
    </source>
</evidence>
<gene>
    <name evidence="5" type="primary">glgX</name>
    <name evidence="5" type="ORF">ACFOJ9_10085</name>
</gene>
<proteinExistence type="inferred from homology"/>
<dbReference type="Gene3D" id="2.60.40.1180">
    <property type="entry name" value="Golgi alpha-mannosidase II"/>
    <property type="match status" value="1"/>
</dbReference>
<dbReference type="InterPro" id="IPR013783">
    <property type="entry name" value="Ig-like_fold"/>
</dbReference>
<dbReference type="CDD" id="cd02856">
    <property type="entry name" value="E_set_GDE_Isoamylase_N"/>
    <property type="match status" value="1"/>
</dbReference>
<accession>A0ABV7MJR0</accession>
<evidence type="ECO:0000259" key="4">
    <source>
        <dbReference type="SMART" id="SM00642"/>
    </source>
</evidence>
<evidence type="ECO:0000256" key="1">
    <source>
        <dbReference type="ARBA" id="ARBA00008061"/>
    </source>
</evidence>
<name>A0ABV7MJR0_9HYPH</name>
<dbReference type="Gene3D" id="2.60.40.10">
    <property type="entry name" value="Immunoglobulins"/>
    <property type="match status" value="1"/>
</dbReference>
<dbReference type="InterPro" id="IPR004193">
    <property type="entry name" value="Glyco_hydro_13_N"/>
</dbReference>
<dbReference type="PANTHER" id="PTHR43002">
    <property type="entry name" value="GLYCOGEN DEBRANCHING ENZYME"/>
    <property type="match status" value="1"/>
</dbReference>
<dbReference type="EC" id="3.2.1.196" evidence="5"/>
<dbReference type="Pfam" id="PF02922">
    <property type="entry name" value="CBM_48"/>
    <property type="match status" value="1"/>
</dbReference>
<dbReference type="Pfam" id="PF00128">
    <property type="entry name" value="Alpha-amylase"/>
    <property type="match status" value="1"/>
</dbReference>
<dbReference type="GO" id="GO:0120549">
    <property type="term" value="F:limit dextrin alpha-1,6-maltotetraose-hydrolase activity"/>
    <property type="evidence" value="ECO:0007669"/>
    <property type="project" value="UniProtKB-EC"/>
</dbReference>
<keyword evidence="3 5" id="KW-0326">Glycosidase</keyword>
<comment type="caution">
    <text evidence="5">The sequence shown here is derived from an EMBL/GenBank/DDBJ whole genome shotgun (WGS) entry which is preliminary data.</text>
</comment>
<dbReference type="RefSeq" id="WP_378978739.1">
    <property type="nucleotide sequence ID" value="NZ_JBHRVD010000001.1"/>
</dbReference>
<sequence length="673" mass="73787">MPADQRPRFGGLVSEGGIRFAAWSQAARRLWVSIFDDQGNREIERLELRSEGEGVHALFVAGLGPGTRYGLRADGDYAPERALWFDPAKLLTDPYAVEIDRSYAYDWRLAQRRGEGADTAPLMPKAIAGALLKPLQAAPPLFQPGGLIYEIPVRAFTMLHPDIPEKLRGTVAALAHPVVVEHLKKLGVGAVELMPVTASIDERHLPPLGLRNAWGYNPVTFMALDPRLAPGGLAELRSTVAVLRQAGIGVILDLVFNHTGESDRLGPTLSLRGFDNQAYYRHTSDGRLANDTGTGNTVACDHPVVQEMILDALRHFVRDAGVDGFRFDLAPILGRVEGIFDAEAPLLRAMRDDALLADRVLIAEPWDIGPDGYQLGNFPPSFLEWNDKYRDDVRRFWRGDAGMVGALATRLAGSSDVFATNGKGASRTVNFIAAHDGMTLADIVRYERKHNEANGEQNRDGHNENLSWNNGVEGDADDPAVAVARRNDQHALLATLFASRGTIMLTAGDEFGRTQQGNNNAYAQDNEIIWLDWAGRDRALERYTALLAALRRAVPAFSDTSFLAGQPPAGSEIPDVAWLTETGAPLDEQSWQDPQRHRLVMILGGTNDDEPRLAVIINGDRRACMVTLPERDGFSWTAAIDAADISRPVPGRTVIFMIERARAGTREKRNGGR</sequence>
<dbReference type="SUPFAM" id="SSF51445">
    <property type="entry name" value="(Trans)glycosidases"/>
    <property type="match status" value="1"/>
</dbReference>
<reference evidence="6" key="1">
    <citation type="journal article" date="2019" name="Int. J. Syst. Evol. Microbiol.">
        <title>The Global Catalogue of Microorganisms (GCM) 10K type strain sequencing project: providing services to taxonomists for standard genome sequencing and annotation.</title>
        <authorList>
            <consortium name="The Broad Institute Genomics Platform"/>
            <consortium name="The Broad Institute Genome Sequencing Center for Infectious Disease"/>
            <person name="Wu L."/>
            <person name="Ma J."/>
        </authorList>
    </citation>
    <scope>NUCLEOTIDE SEQUENCE [LARGE SCALE GENOMIC DNA]</scope>
    <source>
        <strain evidence="6">ICMP 19515</strain>
    </source>
</reference>
<dbReference type="InterPro" id="IPR013780">
    <property type="entry name" value="Glyco_hydro_b"/>
</dbReference>
<dbReference type="InterPro" id="IPR014756">
    <property type="entry name" value="Ig_E-set"/>
</dbReference>
<evidence type="ECO:0000256" key="2">
    <source>
        <dbReference type="ARBA" id="ARBA00022801"/>
    </source>
</evidence>
<dbReference type="InterPro" id="IPR011837">
    <property type="entry name" value="Glycogen_debranch_GlgX"/>
</dbReference>
<dbReference type="NCBIfam" id="TIGR02100">
    <property type="entry name" value="glgX_debranch"/>
    <property type="match status" value="1"/>
</dbReference>
<dbReference type="EMBL" id="JBHRVD010000001">
    <property type="protein sequence ID" value="MFC3322128.1"/>
    <property type="molecule type" value="Genomic_DNA"/>
</dbReference>
<organism evidence="5 6">
    <name type="scientific">Mesorhizobium cantuariense</name>
    <dbReference type="NCBI Taxonomy" id="1300275"/>
    <lineage>
        <taxon>Bacteria</taxon>
        <taxon>Pseudomonadati</taxon>
        <taxon>Pseudomonadota</taxon>
        <taxon>Alphaproteobacteria</taxon>
        <taxon>Hyphomicrobiales</taxon>
        <taxon>Phyllobacteriaceae</taxon>
        <taxon>Mesorhizobium</taxon>
    </lineage>
</organism>
<dbReference type="InterPro" id="IPR006047">
    <property type="entry name" value="GH13_cat_dom"/>
</dbReference>
<feature type="domain" description="Glycosyl hydrolase family 13 catalytic" evidence="4">
    <location>
        <begin position="150"/>
        <end position="551"/>
    </location>
</feature>
<dbReference type="Proteomes" id="UP001595648">
    <property type="component" value="Unassembled WGS sequence"/>
</dbReference>
<keyword evidence="6" id="KW-1185">Reference proteome</keyword>
<dbReference type="SMART" id="SM00642">
    <property type="entry name" value="Aamy"/>
    <property type="match status" value="1"/>
</dbReference>
<dbReference type="InterPro" id="IPR017853">
    <property type="entry name" value="GH"/>
</dbReference>
<evidence type="ECO:0000313" key="6">
    <source>
        <dbReference type="Proteomes" id="UP001595648"/>
    </source>
</evidence>
<dbReference type="SUPFAM" id="SSF81296">
    <property type="entry name" value="E set domains"/>
    <property type="match status" value="1"/>
</dbReference>